<keyword evidence="5" id="KW-1185">Reference proteome</keyword>
<dbReference type="Proteomes" id="UP000301475">
    <property type="component" value="Chromosome"/>
</dbReference>
<dbReference type="PANTHER" id="PTHR36934:SF1">
    <property type="entry name" value="THIOESTERASE DOMAIN-CONTAINING PROTEIN"/>
    <property type="match status" value="1"/>
</dbReference>
<feature type="binding site" evidence="2">
    <location>
        <position position="56"/>
    </location>
    <ligand>
        <name>substrate</name>
    </ligand>
</feature>
<evidence type="ECO:0000313" key="4">
    <source>
        <dbReference type="EMBL" id="QCT06529.1"/>
    </source>
</evidence>
<protein>
    <submittedName>
        <fullName evidence="4">Thioesterase</fullName>
    </submittedName>
</protein>
<evidence type="ECO:0000259" key="3">
    <source>
        <dbReference type="Pfam" id="PF22636"/>
    </source>
</evidence>
<dbReference type="Pfam" id="PF22636">
    <property type="entry name" value="FlK"/>
    <property type="match status" value="1"/>
</dbReference>
<dbReference type="Gene3D" id="3.10.129.10">
    <property type="entry name" value="Hotdog Thioesterase"/>
    <property type="match status" value="1"/>
</dbReference>
<evidence type="ECO:0000313" key="5">
    <source>
        <dbReference type="Proteomes" id="UP000301475"/>
    </source>
</evidence>
<gene>
    <name evidence="4" type="ORF">E5Z56_03765</name>
</gene>
<evidence type="ECO:0000256" key="1">
    <source>
        <dbReference type="PIRSR" id="PIRSR014972-1"/>
    </source>
</evidence>
<sequence>MDNFVIEKVVTEDMLAVNVGSGSLRVLATPTVVALMEEASTKLADTFLDEGLTTVGTMVEIQHISPSPIGAKIKVESKLISNDGRSFKFEVTAYDNAGMIANGTHNRVSVKSEKFQKKADEKFE</sequence>
<dbReference type="SUPFAM" id="SSF54637">
    <property type="entry name" value="Thioesterase/thiol ester dehydrase-isomerase"/>
    <property type="match status" value="1"/>
</dbReference>
<reference evidence="4 5" key="1">
    <citation type="submission" date="2019-04" db="EMBL/GenBank/DDBJ databases">
        <authorList>
            <person name="Embree M."/>
            <person name="Gaffney J.R."/>
        </authorList>
    </citation>
    <scope>NUCLEOTIDE SEQUENCE [LARGE SCALE GENOMIC DNA]</scope>
    <source>
        <strain evidence="4 5">JE7A12</strain>
    </source>
</reference>
<organism evidence="4 5">
    <name type="scientific">Ruminococcus bovis</name>
    <dbReference type="NCBI Taxonomy" id="2564099"/>
    <lineage>
        <taxon>Bacteria</taxon>
        <taxon>Bacillati</taxon>
        <taxon>Bacillota</taxon>
        <taxon>Clostridia</taxon>
        <taxon>Eubacteriales</taxon>
        <taxon>Oscillospiraceae</taxon>
        <taxon>Ruminococcus</taxon>
    </lineage>
</organism>
<dbReference type="InterPro" id="IPR029069">
    <property type="entry name" value="HotDog_dom_sf"/>
</dbReference>
<feature type="active site" evidence="1">
    <location>
        <position position="29"/>
    </location>
</feature>
<accession>A0A4P8XWN2</accession>
<dbReference type="EMBL" id="CP039381">
    <property type="protein sequence ID" value="QCT06529.1"/>
    <property type="molecule type" value="Genomic_DNA"/>
</dbReference>
<dbReference type="PIRSF" id="PIRSF014972">
    <property type="entry name" value="FlK"/>
    <property type="match status" value="1"/>
</dbReference>
<dbReference type="InterPro" id="IPR025540">
    <property type="entry name" value="FlK"/>
</dbReference>
<evidence type="ECO:0000256" key="2">
    <source>
        <dbReference type="PIRSR" id="PIRSR014972-2"/>
    </source>
</evidence>
<dbReference type="KEGG" id="ruj:E5Z56_03765"/>
<feature type="domain" description="Fluoroacetyl-CoA-specific thioesterase-like" evidence="3">
    <location>
        <begin position="10"/>
        <end position="113"/>
    </location>
</feature>
<name>A0A4P8XWN2_9FIRM</name>
<feature type="active site" evidence="1">
    <location>
        <position position="37"/>
    </location>
</feature>
<feature type="active site" evidence="1">
    <location>
        <position position="63"/>
    </location>
</feature>
<proteinExistence type="predicted"/>
<feature type="binding site" evidence="2">
    <location>
        <position position="56"/>
    </location>
    <ligand>
        <name>CoA</name>
        <dbReference type="ChEBI" id="CHEBI:57287"/>
    </ligand>
</feature>
<dbReference type="PANTHER" id="PTHR36934">
    <property type="entry name" value="BLR0278 PROTEIN"/>
    <property type="match status" value="1"/>
</dbReference>
<dbReference type="RefSeq" id="WP_138156595.1">
    <property type="nucleotide sequence ID" value="NZ_CP039381.1"/>
</dbReference>
<dbReference type="OrthoDB" id="6902891at2"/>
<dbReference type="InterPro" id="IPR054485">
    <property type="entry name" value="FlK-like_dom"/>
</dbReference>
<dbReference type="AlphaFoldDB" id="A0A4P8XWN2"/>
<feature type="binding site" evidence="2">
    <location>
        <position position="107"/>
    </location>
    <ligand>
        <name>substrate</name>
    </ligand>
</feature>